<dbReference type="InParanoid" id="A0A0V0QW17"/>
<accession>A0A0V0QW17</accession>
<keyword evidence="1" id="KW-0175">Coiled coil</keyword>
<evidence type="ECO:0000313" key="3">
    <source>
        <dbReference type="EMBL" id="KRX06285.1"/>
    </source>
</evidence>
<protein>
    <submittedName>
        <fullName evidence="3">Uncharacterized protein</fullName>
    </submittedName>
</protein>
<dbReference type="AlphaFoldDB" id="A0A0V0QW17"/>
<dbReference type="Proteomes" id="UP000054937">
    <property type="component" value="Unassembled WGS sequence"/>
</dbReference>
<reference evidence="3 4" key="1">
    <citation type="journal article" date="2015" name="Sci. Rep.">
        <title>Genome of the facultative scuticociliatosis pathogen Pseudocohnilembus persalinus provides insight into its virulence through horizontal gene transfer.</title>
        <authorList>
            <person name="Xiong J."/>
            <person name="Wang G."/>
            <person name="Cheng J."/>
            <person name="Tian M."/>
            <person name="Pan X."/>
            <person name="Warren A."/>
            <person name="Jiang C."/>
            <person name="Yuan D."/>
            <person name="Miao W."/>
        </authorList>
    </citation>
    <scope>NUCLEOTIDE SEQUENCE [LARGE SCALE GENOMIC DNA]</scope>
    <source>
        <strain evidence="3">36N120E</strain>
    </source>
</reference>
<evidence type="ECO:0000256" key="1">
    <source>
        <dbReference type="SAM" id="Coils"/>
    </source>
</evidence>
<keyword evidence="4" id="KW-1185">Reference proteome</keyword>
<comment type="caution">
    <text evidence="3">The sequence shown here is derived from an EMBL/GenBank/DDBJ whole genome shotgun (WGS) entry which is preliminary data.</text>
</comment>
<name>A0A0V0QW17_PSEPJ</name>
<proteinExistence type="predicted"/>
<gene>
    <name evidence="3" type="ORF">PPERSA_06256</name>
</gene>
<dbReference type="EMBL" id="LDAU01000097">
    <property type="protein sequence ID" value="KRX06285.1"/>
    <property type="molecule type" value="Genomic_DNA"/>
</dbReference>
<evidence type="ECO:0000313" key="4">
    <source>
        <dbReference type="Proteomes" id="UP000054937"/>
    </source>
</evidence>
<organism evidence="3 4">
    <name type="scientific">Pseudocohnilembus persalinus</name>
    <name type="common">Ciliate</name>
    <dbReference type="NCBI Taxonomy" id="266149"/>
    <lineage>
        <taxon>Eukaryota</taxon>
        <taxon>Sar</taxon>
        <taxon>Alveolata</taxon>
        <taxon>Ciliophora</taxon>
        <taxon>Intramacronucleata</taxon>
        <taxon>Oligohymenophorea</taxon>
        <taxon>Scuticociliatia</taxon>
        <taxon>Philasterida</taxon>
        <taxon>Pseudocohnilembidae</taxon>
        <taxon>Pseudocohnilembus</taxon>
    </lineage>
</organism>
<sequence>MGLSQSQLQQHLNNVKSTNQLHQQTEKNIIQKQVNKQSKIIPQTFINEEHLQDITSAQNQFKPKNSFFNVQSKLAGNLSKDFQHTNSQVYTQFTNNISQMVFSQQDISNNASLNNSQFEKQQQQQQQQMKKRIHGTNQQSQFFQQNLQNLQQSYQNQPFTFITQDQDSNLYLNSSQFPNIQGRQTSANQFNFKNNGNNNLSPQKPQTNQIQIDLSKFSAPVQNELMQFMRLQRPQSGIKQTNRNQTNYSTEMKSKRSYFNKTGEDQPFTKRSNQKKILKVNDSFEKEEKFKDILSQYLKKYEECTLFTKHEEIINSLDKIPVQVKTSIETNFFIIKSFIEKNYDKIKSSKLNPIVFNMFKLLEKLDNNIVGPLIDKKKNQSIETFMGNKYENMMQYIIEEINSFIPATIKRICQLDSCLGVVCEGWYKFLVFFMNSLAKDIRENISETIKRICQDRDDQIEEQSDRIRELQKQIKEIDGQRRYYKKMMERETRKGKEKANELKQDIVNLQSKYDEIFNQEVVAKEIKDSYKEFQQVLKNFDNELRRNKNDQENQFKDLGNLVVDWKKTYESEADKATTKFQLYSVEDVSINKVFGKHPFVSVLMHHKLVSSMFDKNSNYKEDEIKNALNYFFTNYYTHEKIDLQNSGEALLNFLLQPNIISEQKNDMNLVSLFIKNFLELIQEKKYSDENKEFFLFMEKLFSVGKDNGFISQIQLHEIQQLYQEINILTQKIMKSQPISKFAENEKEIEMSRLNFQLKTFEYKKKSQLQEFKLILDRKITMYEKETQNSQFQLNSQKNIYYSQNNIVNNENSEFEQGNFSDKIKDALQSPPNLESGSSGEQYNKLIGQIKLGDDIIESEPGKQIVKENQNIQICLLFRLLLDDMKKQQDSKNQAYLKLFKSKTREFERQNSLTKDQLLNFNNLKSISNNYSMKPLMLHSYILHKYFDDIEYRKRHNKFELNCIQDFMVFENDPLPTVVEDCIKKFIALNDKRVKIFNQKKGKGETYEVIEKIIKDIKSNAVINSLEQQRYPNSESNDSNDFQTINEIYNRGEKQVQISSRFKKNKKVKKAASKDIVNSNQVNEVENIQK</sequence>
<evidence type="ECO:0000256" key="2">
    <source>
        <dbReference type="SAM" id="MobiDB-lite"/>
    </source>
</evidence>
<feature type="coiled-coil region" evidence="1">
    <location>
        <begin position="453"/>
        <end position="550"/>
    </location>
</feature>
<feature type="region of interest" description="Disordered" evidence="2">
    <location>
        <begin position="115"/>
        <end position="136"/>
    </location>
</feature>